<keyword evidence="2" id="KW-1185">Reference proteome</keyword>
<accession>A0A163RKR4</accession>
<dbReference type="EMBL" id="LRFC01000013">
    <property type="protein sequence ID" value="KZE67035.1"/>
    <property type="molecule type" value="Genomic_DNA"/>
</dbReference>
<comment type="caution">
    <text evidence="1">The sequence shown here is derived from an EMBL/GenBank/DDBJ whole genome shotgun (WGS) entry which is preliminary data.</text>
</comment>
<dbReference type="Proteomes" id="UP000076567">
    <property type="component" value="Unassembled WGS sequence"/>
</dbReference>
<dbReference type="AlphaFoldDB" id="A0A163RKR4"/>
<proteinExistence type="predicted"/>
<sequence length="108" mass="12660">MGFKLDGFDEFEKKLNQMAETAKEYEDGKSVDFNQLFNQGFMVEYTDFKSIDEFFEKSPFTVNTQEDLEQLDESQLDGWVKEITRFSTWEEMLGKAGTEHLAKELGFK</sequence>
<name>A0A163RKR4_9BACL</name>
<evidence type="ECO:0000313" key="2">
    <source>
        <dbReference type="Proteomes" id="UP000076567"/>
    </source>
</evidence>
<protein>
    <submittedName>
        <fullName evidence="1">Uncharacterized protein</fullName>
    </submittedName>
</protein>
<gene>
    <name evidence="1" type="ORF">AWM68_19790</name>
</gene>
<evidence type="ECO:0000313" key="1">
    <source>
        <dbReference type="EMBL" id="KZE67035.1"/>
    </source>
</evidence>
<organism evidence="1 2">
    <name type="scientific">Fictibacillus phosphorivorans</name>
    <dbReference type="NCBI Taxonomy" id="1221500"/>
    <lineage>
        <taxon>Bacteria</taxon>
        <taxon>Bacillati</taxon>
        <taxon>Bacillota</taxon>
        <taxon>Bacilli</taxon>
        <taxon>Bacillales</taxon>
        <taxon>Fictibacillaceae</taxon>
        <taxon>Fictibacillus</taxon>
    </lineage>
</organism>
<dbReference type="RefSeq" id="WP_066240141.1">
    <property type="nucleotide sequence ID" value="NZ_LRFC01000013.1"/>
</dbReference>
<dbReference type="OrthoDB" id="3035462at2"/>
<reference evidence="2" key="1">
    <citation type="submission" date="2016-01" db="EMBL/GenBank/DDBJ databases">
        <title>Draft genome of Chromobacterium sp. F49.</title>
        <authorList>
            <person name="Hong K.W."/>
        </authorList>
    </citation>
    <scope>NUCLEOTIDE SEQUENCE [LARGE SCALE GENOMIC DNA]</scope>
    <source>
        <strain evidence="2">P7IIIA</strain>
    </source>
</reference>